<accession>A0ABV8SFN2</accession>
<reference evidence="2" key="1">
    <citation type="journal article" date="2019" name="Int. J. Syst. Evol. Microbiol.">
        <title>The Global Catalogue of Microorganisms (GCM) 10K type strain sequencing project: providing services to taxonomists for standard genome sequencing and annotation.</title>
        <authorList>
            <consortium name="The Broad Institute Genomics Platform"/>
            <consortium name="The Broad Institute Genome Sequencing Center for Infectious Disease"/>
            <person name="Wu L."/>
            <person name="Ma J."/>
        </authorList>
    </citation>
    <scope>NUCLEOTIDE SEQUENCE [LARGE SCALE GENOMIC DNA]</scope>
    <source>
        <strain evidence="2">CGMCC 4.1641</strain>
    </source>
</reference>
<keyword evidence="2" id="KW-1185">Reference proteome</keyword>
<sequence>MYYSAKKEILILLYRYTMLTARQLAIVMHYQVPTIYGIICELKEQGLVRSIPLPFLRKNHVGYILTGYGAKAAASLSGEEEVFRAKDWEKEPVQLEHYYGTNAFFISLIRQSLPHSGEGLLEWQSTREAAEQYAHFKESGQKSMLLRPDGIGSYLLPDRGKLVLHVEYDTGSENQWKLQDKLWMYGRVLPSVWNAVESVHVCFVTQIEARPKRLLEL</sequence>
<dbReference type="InterPro" id="IPR025855">
    <property type="entry name" value="Replic_Relax"/>
</dbReference>
<name>A0ABV8SFN2_9BACL</name>
<dbReference type="RefSeq" id="WP_378127671.1">
    <property type="nucleotide sequence ID" value="NZ_JBHSED010000058.1"/>
</dbReference>
<organism evidence="1 2">
    <name type="scientific">Cohnella boryungensis</name>
    <dbReference type="NCBI Taxonomy" id="768479"/>
    <lineage>
        <taxon>Bacteria</taxon>
        <taxon>Bacillati</taxon>
        <taxon>Bacillota</taxon>
        <taxon>Bacilli</taxon>
        <taxon>Bacillales</taxon>
        <taxon>Paenibacillaceae</taxon>
        <taxon>Cohnella</taxon>
    </lineage>
</organism>
<evidence type="ECO:0000313" key="2">
    <source>
        <dbReference type="Proteomes" id="UP001595755"/>
    </source>
</evidence>
<comment type="caution">
    <text evidence="1">The sequence shown here is derived from an EMBL/GenBank/DDBJ whole genome shotgun (WGS) entry which is preliminary data.</text>
</comment>
<dbReference type="InterPro" id="IPR036390">
    <property type="entry name" value="WH_DNA-bd_sf"/>
</dbReference>
<evidence type="ECO:0000313" key="1">
    <source>
        <dbReference type="EMBL" id="MFC4306406.1"/>
    </source>
</evidence>
<dbReference type="EMBL" id="JBHSED010000058">
    <property type="protein sequence ID" value="MFC4306406.1"/>
    <property type="molecule type" value="Genomic_DNA"/>
</dbReference>
<dbReference type="Pfam" id="PF13814">
    <property type="entry name" value="Replic_Relax"/>
    <property type="match status" value="1"/>
</dbReference>
<dbReference type="SUPFAM" id="SSF46785">
    <property type="entry name" value="Winged helix' DNA-binding domain"/>
    <property type="match status" value="1"/>
</dbReference>
<proteinExistence type="predicted"/>
<dbReference type="Proteomes" id="UP001595755">
    <property type="component" value="Unassembled WGS sequence"/>
</dbReference>
<protein>
    <submittedName>
        <fullName evidence="1">Replication-relaxation family protein</fullName>
    </submittedName>
</protein>
<gene>
    <name evidence="1" type="ORF">ACFO1S_23560</name>
</gene>